<proteinExistence type="predicted"/>
<dbReference type="Gene3D" id="3.40.50.10190">
    <property type="entry name" value="BRCT domain"/>
    <property type="match status" value="4"/>
</dbReference>
<dbReference type="InterPro" id="IPR059215">
    <property type="entry name" value="BRCT2_TopBP1-like"/>
</dbReference>
<accession>A0A9P6NAP0</accession>
<feature type="domain" description="BRCT" evidence="3">
    <location>
        <begin position="165"/>
        <end position="266"/>
    </location>
</feature>
<evidence type="ECO:0000256" key="2">
    <source>
        <dbReference type="SAM" id="MobiDB-lite"/>
    </source>
</evidence>
<sequence length="1066" mass="117741">MGFGSKRGGTKVPNAKLKPVPVQAVSCSDLITNAKPSNRNNKGKGKQMTSLHPEFEEEDDEDRSTFRESLCREKPLLSGYVICFSGILDPVKSQARAYAEKLGGTVTKALTLDVTHLICDKPGSDKYCAAIDNNIKVMLPMWLEALYSSFTEGENVDVAKITTRYAMKPFHNLKFSITGSSSIPRTTFIQMAEDNGATISIDLDIDCTHLVVLAASSSSGVDPSLFELDKVQAARKAQPAIRVVWQEWLEDSVERGGCLSESAYLMKEGVPRPGRLHLRPSTLASASRSGLDAAQNAQDHCVNESQVVIRKRVTRTGSQAAMLASIISERDLPSKKSFSRIRSTNERVASPDLEQDLPDRVPQDFQQHKPATAPTPGALDSPAQLNNLLDQSKAVDRRSLVKKLSSVRSSKFESSKSQRSEESPSQTNWTEPELFRGYTISIAGCPPSHHRTITQAVTQCGARVISDHSQADYTIVPHINPPCIPPRCNPVAHNWIEHSFFERKIVDPDKHWACRPVRLHHIPHSDQYAFSVCGFNLAEGQVIQRALKALNLKFLECPRRSEITHLFIGPDKTSARVQKVSTWTEKEVVDFDWLISLGSGERVTSGKLNTSAHAPGPPPDGLGDQRECTPTEVPQPLIDCVIYMTKKASANPHSRSIAACGKLGARVADKFDDTVTHLVHIGERSNDTTKEFRSAKSKGLHIVHPCWLTECKNKATRADELTFLHTYKPGMALHYETSPVPNQSQAQVTSTRPAASMSHSSPISRDHDLDLQEDEEFFNPNPADVTDEMLPVQSRHASPVQKLYRSHTDKDHDPLDHPRRKRDYPLLDSSPHLGSAYLGEERESRSAIKAPTSPYSSDMPRSSSPLQRPEPGVETQVGGFLEYLQLRNKDVEGPMKDKDSRRNRKRALADFSRTSSTGASGRPLPPSDEDQPADLSKNTGLHRTLSDLTHASPVRSDRGIRLDDNEESMKVTWDEPTGKRGILHAMHGANGHPNGRRADQRKGLTNSTSCDELANRVTALDQHPIIPSRRAGGSGPVVIDLASDLDASERIINGRATKRHKPRLMT</sequence>
<evidence type="ECO:0000313" key="5">
    <source>
        <dbReference type="Proteomes" id="UP000886653"/>
    </source>
</evidence>
<feature type="region of interest" description="Disordered" evidence="2">
    <location>
        <begin position="406"/>
        <end position="430"/>
    </location>
</feature>
<organism evidence="4 5">
    <name type="scientific">Cronartium quercuum f. sp. fusiforme G11</name>
    <dbReference type="NCBI Taxonomy" id="708437"/>
    <lineage>
        <taxon>Eukaryota</taxon>
        <taxon>Fungi</taxon>
        <taxon>Dikarya</taxon>
        <taxon>Basidiomycota</taxon>
        <taxon>Pucciniomycotina</taxon>
        <taxon>Pucciniomycetes</taxon>
        <taxon>Pucciniales</taxon>
        <taxon>Coleosporiaceae</taxon>
        <taxon>Cronartium</taxon>
    </lineage>
</organism>
<dbReference type="SMART" id="SM00292">
    <property type="entry name" value="BRCT"/>
    <property type="match status" value="4"/>
</dbReference>
<feature type="compositionally biased region" description="Low complexity" evidence="2">
    <location>
        <begin position="853"/>
        <end position="865"/>
    </location>
</feature>
<feature type="domain" description="BRCT" evidence="3">
    <location>
        <begin position="72"/>
        <end position="143"/>
    </location>
</feature>
<dbReference type="Proteomes" id="UP000886653">
    <property type="component" value="Unassembled WGS sequence"/>
</dbReference>
<feature type="region of interest" description="Disordered" evidence="2">
    <location>
        <begin position="792"/>
        <end position="874"/>
    </location>
</feature>
<dbReference type="GO" id="GO:0007095">
    <property type="term" value="P:mitotic G2 DNA damage checkpoint signaling"/>
    <property type="evidence" value="ECO:0007669"/>
    <property type="project" value="TreeGrafter"/>
</dbReference>
<feature type="region of interest" description="Disordered" evidence="2">
    <location>
        <begin position="31"/>
        <end position="62"/>
    </location>
</feature>
<evidence type="ECO:0000256" key="1">
    <source>
        <dbReference type="ARBA" id="ARBA00022737"/>
    </source>
</evidence>
<dbReference type="PROSITE" id="PS50172">
    <property type="entry name" value="BRCT"/>
    <property type="match status" value="3"/>
</dbReference>
<feature type="region of interest" description="Disordered" evidence="2">
    <location>
        <begin position="335"/>
        <end position="383"/>
    </location>
</feature>
<dbReference type="InterPro" id="IPR036420">
    <property type="entry name" value="BRCT_dom_sf"/>
</dbReference>
<keyword evidence="1" id="KW-0677">Repeat</keyword>
<keyword evidence="5" id="KW-1185">Reference proteome</keyword>
<dbReference type="PANTHER" id="PTHR13561:SF20">
    <property type="entry name" value="DNA TOPOISOMERASE 2-BINDING PROTEIN 1"/>
    <property type="match status" value="1"/>
</dbReference>
<feature type="domain" description="BRCT" evidence="3">
    <location>
        <begin position="632"/>
        <end position="725"/>
    </location>
</feature>
<feature type="compositionally biased region" description="Polar residues" evidence="2">
    <location>
        <begin position="31"/>
        <end position="40"/>
    </location>
</feature>
<dbReference type="GO" id="GO:0033314">
    <property type="term" value="P:mitotic DNA replication checkpoint signaling"/>
    <property type="evidence" value="ECO:0007669"/>
    <property type="project" value="TreeGrafter"/>
</dbReference>
<evidence type="ECO:0000259" key="3">
    <source>
        <dbReference type="PROSITE" id="PS50172"/>
    </source>
</evidence>
<feature type="compositionally biased region" description="Basic and acidic residues" evidence="2">
    <location>
        <begin position="806"/>
        <end position="817"/>
    </location>
</feature>
<comment type="caution">
    <text evidence="4">The sequence shown here is derived from an EMBL/GenBank/DDBJ whole genome shotgun (WGS) entry which is preliminary data.</text>
</comment>
<reference evidence="4" key="1">
    <citation type="submission" date="2013-11" db="EMBL/GenBank/DDBJ databases">
        <title>Genome sequence of the fusiform rust pathogen reveals effectors for host alternation and coevolution with pine.</title>
        <authorList>
            <consortium name="DOE Joint Genome Institute"/>
            <person name="Smith K."/>
            <person name="Pendleton A."/>
            <person name="Kubisiak T."/>
            <person name="Anderson C."/>
            <person name="Salamov A."/>
            <person name="Aerts A."/>
            <person name="Riley R."/>
            <person name="Clum A."/>
            <person name="Lindquist E."/>
            <person name="Ence D."/>
            <person name="Campbell M."/>
            <person name="Kronenberg Z."/>
            <person name="Feau N."/>
            <person name="Dhillon B."/>
            <person name="Hamelin R."/>
            <person name="Burleigh J."/>
            <person name="Smith J."/>
            <person name="Yandell M."/>
            <person name="Nelson C."/>
            <person name="Grigoriev I."/>
            <person name="Davis J."/>
        </authorList>
    </citation>
    <scope>NUCLEOTIDE SEQUENCE</scope>
    <source>
        <strain evidence="4">G11</strain>
    </source>
</reference>
<dbReference type="GO" id="GO:0006270">
    <property type="term" value="P:DNA replication initiation"/>
    <property type="evidence" value="ECO:0007669"/>
    <property type="project" value="TreeGrafter"/>
</dbReference>
<evidence type="ECO:0000313" key="4">
    <source>
        <dbReference type="EMBL" id="KAG0142694.1"/>
    </source>
</evidence>
<dbReference type="AlphaFoldDB" id="A0A9P6NAP0"/>
<protein>
    <recommendedName>
        <fullName evidence="3">BRCT domain-containing protein</fullName>
    </recommendedName>
</protein>
<dbReference type="EMBL" id="MU167341">
    <property type="protein sequence ID" value="KAG0142694.1"/>
    <property type="molecule type" value="Genomic_DNA"/>
</dbReference>
<feature type="region of interest" description="Disordered" evidence="2">
    <location>
        <begin position="888"/>
        <end position="941"/>
    </location>
</feature>
<dbReference type="CDD" id="cd17731">
    <property type="entry name" value="BRCT_TopBP1_rpt2_like"/>
    <property type="match status" value="1"/>
</dbReference>
<dbReference type="InterPro" id="IPR001357">
    <property type="entry name" value="BRCT_dom"/>
</dbReference>
<dbReference type="PANTHER" id="PTHR13561">
    <property type="entry name" value="DNA REPLICATION REGULATOR DPB11-RELATED"/>
    <property type="match status" value="1"/>
</dbReference>
<name>A0A9P6NAP0_9BASI</name>
<dbReference type="OrthoDB" id="251770at2759"/>
<feature type="region of interest" description="Disordered" evidence="2">
    <location>
        <begin position="605"/>
        <end position="629"/>
    </location>
</feature>
<dbReference type="Pfam" id="PF00533">
    <property type="entry name" value="BRCT"/>
    <property type="match status" value="3"/>
</dbReference>
<dbReference type="SUPFAM" id="SSF52113">
    <property type="entry name" value="BRCT domain"/>
    <property type="match status" value="4"/>
</dbReference>
<gene>
    <name evidence="4" type="ORF">CROQUDRAFT_717565</name>
</gene>
<feature type="region of interest" description="Disordered" evidence="2">
    <location>
        <begin position="735"/>
        <end position="766"/>
    </location>
</feature>
<dbReference type="CDD" id="cd00027">
    <property type="entry name" value="BRCT"/>
    <property type="match status" value="1"/>
</dbReference>
<feature type="compositionally biased region" description="Polar residues" evidence="2">
    <location>
        <begin position="739"/>
        <end position="763"/>
    </location>
</feature>
<feature type="compositionally biased region" description="Basic and acidic residues" evidence="2">
    <location>
        <begin position="888"/>
        <end position="900"/>
    </location>
</feature>
<feature type="compositionally biased region" description="Basic and acidic residues" evidence="2">
    <location>
        <begin position="410"/>
        <end position="422"/>
    </location>
</feature>